<dbReference type="Gene3D" id="3.10.520.10">
    <property type="entry name" value="ApbE-like domains"/>
    <property type="match status" value="1"/>
</dbReference>
<feature type="binding site" evidence="11">
    <location>
        <position position="270"/>
    </location>
    <ligand>
        <name>Mg(2+)</name>
        <dbReference type="ChEBI" id="CHEBI:18420"/>
    </ligand>
</feature>
<evidence type="ECO:0000256" key="5">
    <source>
        <dbReference type="ARBA" id="ARBA00022723"/>
    </source>
</evidence>
<accession>A0A1I4J7C8</accession>
<dbReference type="PANTHER" id="PTHR30040">
    <property type="entry name" value="THIAMINE BIOSYNTHESIS LIPOPROTEIN APBE"/>
    <property type="match status" value="1"/>
</dbReference>
<comment type="similarity">
    <text evidence="10">Belongs to the ApbE family.</text>
</comment>
<dbReference type="InterPro" id="IPR024932">
    <property type="entry name" value="ApbE"/>
</dbReference>
<dbReference type="OrthoDB" id="9778595at2"/>
<evidence type="ECO:0000256" key="4">
    <source>
        <dbReference type="ARBA" id="ARBA00022679"/>
    </source>
</evidence>
<keyword evidence="3 10" id="KW-0285">Flavoprotein</keyword>
<evidence type="ECO:0000256" key="6">
    <source>
        <dbReference type="ARBA" id="ARBA00022827"/>
    </source>
</evidence>
<keyword evidence="12" id="KW-0449">Lipoprotein</keyword>
<comment type="cofactor">
    <cofactor evidence="11">
        <name>Mg(2+)</name>
        <dbReference type="ChEBI" id="CHEBI:18420"/>
    </cofactor>
    <cofactor evidence="11">
        <name>Mn(2+)</name>
        <dbReference type="ChEBI" id="CHEBI:29035"/>
    </cofactor>
    <text evidence="11">Magnesium. Can also use manganese.</text>
</comment>
<organism evidence="12 13">
    <name type="scientific">Loktanella salsilacus</name>
    <dbReference type="NCBI Taxonomy" id="195913"/>
    <lineage>
        <taxon>Bacteria</taxon>
        <taxon>Pseudomonadati</taxon>
        <taxon>Pseudomonadota</taxon>
        <taxon>Alphaproteobacteria</taxon>
        <taxon>Rhodobacterales</taxon>
        <taxon>Roseobacteraceae</taxon>
        <taxon>Loktanella</taxon>
    </lineage>
</organism>
<dbReference type="Proteomes" id="UP000199550">
    <property type="component" value="Unassembled WGS sequence"/>
</dbReference>
<feature type="binding site" evidence="11">
    <location>
        <position position="156"/>
    </location>
    <ligand>
        <name>Mg(2+)</name>
        <dbReference type="ChEBI" id="CHEBI:18420"/>
    </ligand>
</feature>
<dbReference type="PIRSF" id="PIRSF006268">
    <property type="entry name" value="ApbE"/>
    <property type="match status" value="1"/>
</dbReference>
<evidence type="ECO:0000256" key="3">
    <source>
        <dbReference type="ARBA" id="ARBA00022630"/>
    </source>
</evidence>
<dbReference type="SUPFAM" id="SSF143631">
    <property type="entry name" value="ApbE-like"/>
    <property type="match status" value="1"/>
</dbReference>
<keyword evidence="7 10" id="KW-0460">Magnesium</keyword>
<evidence type="ECO:0000313" key="12">
    <source>
        <dbReference type="EMBL" id="SFL62121.1"/>
    </source>
</evidence>
<keyword evidence="6 10" id="KW-0274">FAD</keyword>
<evidence type="ECO:0000256" key="10">
    <source>
        <dbReference type="PIRNR" id="PIRNR006268"/>
    </source>
</evidence>
<feature type="binding site" evidence="11">
    <location>
        <position position="274"/>
    </location>
    <ligand>
        <name>Mg(2+)</name>
        <dbReference type="ChEBI" id="CHEBI:18420"/>
    </ligand>
</feature>
<dbReference type="EMBL" id="FOTF01000033">
    <property type="protein sequence ID" value="SFL62121.1"/>
    <property type="molecule type" value="Genomic_DNA"/>
</dbReference>
<evidence type="ECO:0000256" key="7">
    <source>
        <dbReference type="ARBA" id="ARBA00022842"/>
    </source>
</evidence>
<reference evidence="13" key="1">
    <citation type="submission" date="2016-10" db="EMBL/GenBank/DDBJ databases">
        <authorList>
            <person name="Varghese N."/>
            <person name="Submissions S."/>
        </authorList>
    </citation>
    <scope>NUCLEOTIDE SEQUENCE [LARGE SCALE GENOMIC DNA]</scope>
    <source>
        <strain evidence="13">DSM 16199</strain>
    </source>
</reference>
<comment type="catalytic activity">
    <reaction evidence="9 10">
        <text>L-threonyl-[protein] + FAD = FMN-L-threonyl-[protein] + AMP + H(+)</text>
        <dbReference type="Rhea" id="RHEA:36847"/>
        <dbReference type="Rhea" id="RHEA-COMP:11060"/>
        <dbReference type="Rhea" id="RHEA-COMP:11061"/>
        <dbReference type="ChEBI" id="CHEBI:15378"/>
        <dbReference type="ChEBI" id="CHEBI:30013"/>
        <dbReference type="ChEBI" id="CHEBI:57692"/>
        <dbReference type="ChEBI" id="CHEBI:74257"/>
        <dbReference type="ChEBI" id="CHEBI:456215"/>
        <dbReference type="EC" id="2.7.1.180"/>
    </reaction>
</comment>
<evidence type="ECO:0000256" key="11">
    <source>
        <dbReference type="PIRSR" id="PIRSR006268-2"/>
    </source>
</evidence>
<evidence type="ECO:0000313" key="13">
    <source>
        <dbReference type="Proteomes" id="UP000199550"/>
    </source>
</evidence>
<dbReference type="STRING" id="195913.SAMN04488004_13329"/>
<keyword evidence="13" id="KW-1185">Reference proteome</keyword>
<protein>
    <recommendedName>
        <fullName evidence="2 10">FAD:protein FMN transferase</fullName>
        <ecNumber evidence="1 10">2.7.1.180</ecNumber>
    </recommendedName>
    <alternativeName>
        <fullName evidence="8 10">Flavin transferase</fullName>
    </alternativeName>
</protein>
<dbReference type="Pfam" id="PF02424">
    <property type="entry name" value="ApbE"/>
    <property type="match status" value="1"/>
</dbReference>
<dbReference type="EC" id="2.7.1.180" evidence="1 10"/>
<keyword evidence="4 10" id="KW-0808">Transferase</keyword>
<evidence type="ECO:0000256" key="8">
    <source>
        <dbReference type="ARBA" id="ARBA00031306"/>
    </source>
</evidence>
<evidence type="ECO:0000256" key="9">
    <source>
        <dbReference type="ARBA" id="ARBA00048540"/>
    </source>
</evidence>
<dbReference type="GO" id="GO:0046872">
    <property type="term" value="F:metal ion binding"/>
    <property type="evidence" value="ECO:0007669"/>
    <property type="project" value="UniProtKB-UniRule"/>
</dbReference>
<proteinExistence type="inferred from homology"/>
<dbReference type="GO" id="GO:0016740">
    <property type="term" value="F:transferase activity"/>
    <property type="evidence" value="ECO:0007669"/>
    <property type="project" value="UniProtKB-UniRule"/>
</dbReference>
<evidence type="ECO:0000256" key="1">
    <source>
        <dbReference type="ARBA" id="ARBA00011955"/>
    </source>
</evidence>
<keyword evidence="5 10" id="KW-0479">Metal-binding</keyword>
<sequence>MPKMSIEPAQHLIEGRTMGTTWSVRLAEDCGVSQATLQTAFQRAVHQVDMQMSTWSPHSDLMRLNAAPVGDWVPLPNHLMAVLTAGLAISRDTKGAFEMNVGDAVRAWGFGTDQINLDAIRAASGCARIPATQTLILDAGNGRAQKTAPLALDLSGIAKGYGVDRLAFVAAGFGIKHALCAIDGEVKAVGTQACGTPWPVGIEVPDTPDRKMHSVLGLADMAAATSGDYRHFVEVKGTRLSHTIDPHRGAPIVNAPASVTVLAKSCMQADAMATALMVMGSVEGHKFAVKNEISALFLTRKAGNVDAIGTGLFV</sequence>
<evidence type="ECO:0000256" key="2">
    <source>
        <dbReference type="ARBA" id="ARBA00016337"/>
    </source>
</evidence>
<name>A0A1I4J7C8_9RHOB</name>
<dbReference type="AlphaFoldDB" id="A0A1I4J7C8"/>
<dbReference type="InterPro" id="IPR003374">
    <property type="entry name" value="ApbE-like_sf"/>
</dbReference>
<dbReference type="PANTHER" id="PTHR30040:SF2">
    <property type="entry name" value="FAD:PROTEIN FMN TRANSFERASE"/>
    <property type="match status" value="1"/>
</dbReference>
<gene>
    <name evidence="12" type="ORF">SAMN04488004_13329</name>
</gene>